<dbReference type="InterPro" id="IPR006073">
    <property type="entry name" value="GTP-bd"/>
</dbReference>
<protein>
    <recommendedName>
        <fullName evidence="5">EngB-type G domain-containing protein</fullName>
    </recommendedName>
</protein>
<evidence type="ECO:0000256" key="4">
    <source>
        <dbReference type="ARBA" id="ARBA00023134"/>
    </source>
</evidence>
<dbReference type="PANTHER" id="PTHR46498">
    <property type="entry name" value="GTP-BINDING PROTEIN 8"/>
    <property type="match status" value="1"/>
</dbReference>
<dbReference type="PROSITE" id="PS51706">
    <property type="entry name" value="G_ENGB"/>
    <property type="match status" value="1"/>
</dbReference>
<accession>A0A067SCE6</accession>
<dbReference type="GO" id="GO:0046872">
    <property type="term" value="F:metal ion binding"/>
    <property type="evidence" value="ECO:0007669"/>
    <property type="project" value="UniProtKB-KW"/>
</dbReference>
<dbReference type="GO" id="GO:0005525">
    <property type="term" value="F:GTP binding"/>
    <property type="evidence" value="ECO:0007669"/>
    <property type="project" value="UniProtKB-KW"/>
</dbReference>
<dbReference type="AlphaFoldDB" id="A0A067SCE6"/>
<sequence>MSLSFLSTNARSTPRCCSRMRKPSTCPYSTQTQAKSLWGNPQAASFVAAAKTIGSIPASKGLPEVIVTGRANTGKSTLLNCVVGRKALLSTSKKAGHTKALNFYRVGSDPGKLLLVDTPGYGARGRPEWGDLFNHYVQTRQQLKRIYILINAKHLSLSPTDTEMLSHLSSALLTPRGTQPFTLQAVITKADLVPIAKLEGVLEGLRAEIWAAAPLCLPPIVTSAEMSPPFGVELVRKSVAEACGL</sequence>
<dbReference type="HOGENOM" id="CLU_033732_2_1_1"/>
<dbReference type="Pfam" id="PF01926">
    <property type="entry name" value="MMR_HSR1"/>
    <property type="match status" value="1"/>
</dbReference>
<keyword evidence="3" id="KW-0460">Magnesium</keyword>
<dbReference type="InterPro" id="IPR030393">
    <property type="entry name" value="G_ENGB_dom"/>
</dbReference>
<dbReference type="SUPFAM" id="SSF52540">
    <property type="entry name" value="P-loop containing nucleoside triphosphate hydrolases"/>
    <property type="match status" value="1"/>
</dbReference>
<dbReference type="PANTHER" id="PTHR46498:SF1">
    <property type="entry name" value="GTP-BINDING PROTEIN 8"/>
    <property type="match status" value="1"/>
</dbReference>
<dbReference type="OrthoDB" id="391988at2759"/>
<dbReference type="Proteomes" id="UP000027222">
    <property type="component" value="Unassembled WGS sequence"/>
</dbReference>
<evidence type="ECO:0000256" key="2">
    <source>
        <dbReference type="ARBA" id="ARBA00022741"/>
    </source>
</evidence>
<organism evidence="6 7">
    <name type="scientific">Galerina marginata (strain CBS 339.88)</name>
    <dbReference type="NCBI Taxonomy" id="685588"/>
    <lineage>
        <taxon>Eukaryota</taxon>
        <taxon>Fungi</taxon>
        <taxon>Dikarya</taxon>
        <taxon>Basidiomycota</taxon>
        <taxon>Agaricomycotina</taxon>
        <taxon>Agaricomycetes</taxon>
        <taxon>Agaricomycetidae</taxon>
        <taxon>Agaricales</taxon>
        <taxon>Agaricineae</taxon>
        <taxon>Strophariaceae</taxon>
        <taxon>Galerina</taxon>
    </lineage>
</organism>
<dbReference type="InterPro" id="IPR052279">
    <property type="entry name" value="EngB_GTPase"/>
</dbReference>
<dbReference type="STRING" id="685588.A0A067SCE6"/>
<keyword evidence="1" id="KW-0479">Metal-binding</keyword>
<evidence type="ECO:0000256" key="3">
    <source>
        <dbReference type="ARBA" id="ARBA00022842"/>
    </source>
</evidence>
<dbReference type="EMBL" id="KL142413">
    <property type="protein sequence ID" value="KDR67662.1"/>
    <property type="molecule type" value="Genomic_DNA"/>
</dbReference>
<dbReference type="CDD" id="cd01876">
    <property type="entry name" value="YihA_EngB"/>
    <property type="match status" value="1"/>
</dbReference>
<keyword evidence="7" id="KW-1185">Reference proteome</keyword>
<dbReference type="Gene3D" id="3.40.50.300">
    <property type="entry name" value="P-loop containing nucleotide triphosphate hydrolases"/>
    <property type="match status" value="1"/>
</dbReference>
<dbReference type="GO" id="GO:0005739">
    <property type="term" value="C:mitochondrion"/>
    <property type="evidence" value="ECO:0007669"/>
    <property type="project" value="TreeGrafter"/>
</dbReference>
<evidence type="ECO:0000259" key="5">
    <source>
        <dbReference type="PROSITE" id="PS51706"/>
    </source>
</evidence>
<dbReference type="InterPro" id="IPR027417">
    <property type="entry name" value="P-loop_NTPase"/>
</dbReference>
<feature type="domain" description="EngB-type G" evidence="5">
    <location>
        <begin position="61"/>
        <end position="245"/>
    </location>
</feature>
<keyword evidence="4" id="KW-0342">GTP-binding</keyword>
<evidence type="ECO:0000313" key="7">
    <source>
        <dbReference type="Proteomes" id="UP000027222"/>
    </source>
</evidence>
<reference evidence="7" key="1">
    <citation type="journal article" date="2014" name="Proc. Natl. Acad. Sci. U.S.A.">
        <title>Extensive sampling of basidiomycete genomes demonstrates inadequacy of the white-rot/brown-rot paradigm for wood decay fungi.</title>
        <authorList>
            <person name="Riley R."/>
            <person name="Salamov A.A."/>
            <person name="Brown D.W."/>
            <person name="Nagy L.G."/>
            <person name="Floudas D."/>
            <person name="Held B.W."/>
            <person name="Levasseur A."/>
            <person name="Lombard V."/>
            <person name="Morin E."/>
            <person name="Otillar R."/>
            <person name="Lindquist E.A."/>
            <person name="Sun H."/>
            <person name="LaButti K.M."/>
            <person name="Schmutz J."/>
            <person name="Jabbour D."/>
            <person name="Luo H."/>
            <person name="Baker S.E."/>
            <person name="Pisabarro A.G."/>
            <person name="Walton J.D."/>
            <person name="Blanchette R.A."/>
            <person name="Henrissat B."/>
            <person name="Martin F."/>
            <person name="Cullen D."/>
            <person name="Hibbett D.S."/>
            <person name="Grigoriev I.V."/>
        </authorList>
    </citation>
    <scope>NUCLEOTIDE SEQUENCE [LARGE SCALE GENOMIC DNA]</scope>
    <source>
        <strain evidence="7">CBS 339.88</strain>
    </source>
</reference>
<proteinExistence type="predicted"/>
<evidence type="ECO:0000256" key="1">
    <source>
        <dbReference type="ARBA" id="ARBA00022723"/>
    </source>
</evidence>
<name>A0A067SCE6_GALM3</name>
<evidence type="ECO:0000313" key="6">
    <source>
        <dbReference type="EMBL" id="KDR67662.1"/>
    </source>
</evidence>
<gene>
    <name evidence="6" type="ORF">GALMADRAFT_257913</name>
</gene>
<keyword evidence="2" id="KW-0547">Nucleotide-binding</keyword>